<dbReference type="Proteomes" id="UP001152797">
    <property type="component" value="Unassembled WGS sequence"/>
</dbReference>
<dbReference type="EMBL" id="CAMXCT010001819">
    <property type="protein sequence ID" value="CAI3993341.1"/>
    <property type="molecule type" value="Genomic_DNA"/>
</dbReference>
<comment type="caution">
    <text evidence="2">The sequence shown here is derived from an EMBL/GenBank/DDBJ whole genome shotgun (WGS) entry which is preliminary data.</text>
</comment>
<dbReference type="AlphaFoldDB" id="A0A9P1CNC8"/>
<accession>A0A9P1CNC8</accession>
<dbReference type="EMBL" id="CAMXCT030001819">
    <property type="protein sequence ID" value="CAL4780653.1"/>
    <property type="molecule type" value="Genomic_DNA"/>
</dbReference>
<gene>
    <name evidence="2" type="ORF">C1SCF055_LOCUS20102</name>
</gene>
<evidence type="ECO:0000313" key="2">
    <source>
        <dbReference type="EMBL" id="CAI3993341.1"/>
    </source>
</evidence>
<organism evidence="2">
    <name type="scientific">Cladocopium goreaui</name>
    <dbReference type="NCBI Taxonomy" id="2562237"/>
    <lineage>
        <taxon>Eukaryota</taxon>
        <taxon>Sar</taxon>
        <taxon>Alveolata</taxon>
        <taxon>Dinophyceae</taxon>
        <taxon>Suessiales</taxon>
        <taxon>Symbiodiniaceae</taxon>
        <taxon>Cladocopium</taxon>
    </lineage>
</organism>
<sequence length="864" mass="98092">MDDWRQRYAFFGAGSCAQNAWDEFQKQVLRIKETQRSKEEEVEGGWYTEERMQKELSYSASLISKIKAYCLRFKSVLVRNWKYDSNIQEFFVETADTVKVRRSELERWQEAEEIGEKDLPASKPEQMALMDTRGVQEGEPGKVGALQCGTLDEMKEQMKQFTESVHQKASSVVSWVSQLEGGSADNSRLQKFLADMRGLIDSFDGAFLKLAESQHALDAGTMPLDELQKKFTDAKESARNPCIKIMAAEHTFKLLLAETKKGNGNGSKRPRSDDQVAPQVAETKLPKSRSSSVAVCSLFSFAYDGPHSGEVDARRTKTGKLACGAQGTFESADDWLKLMEFACASDSQFVAEVLRWLDPDFEMEERAADGTHDDEWHIAPAIQLAERAKAVLEDDKRLGINRDDKARECFKALDEAALRLPVPMSYGKVGGDQRYPWLKPSDMIRALHRWNQLGYILPESTLEASKQHLAIYWDRFRKLYPDHEIFDILTNDQLQLTLPVKIHGDEGKKKSPIMLINWQPVLGRGTSKTASLPEKEQELCRFLSFAALKETYFDCPEALDDGMRLVASDLDNLMRHGLELRFGEALETFRLGVTGVKGDWPWLIEAGHLCRHFRRAPKMGESTMEAGGVCHLCLGGVRDFPFEDFGSSPSFEATMYSAAAQAPWDSISPFVEMLPSQTGMPGWLFRPDIFHNWHLGAGKYFIASSLEWMESFLTDDVVNHLADLDARVPLIAVVTRNTNELFRLLYSNGAWLHCTIAAEVARRGLLSVRANKRLAQVSVQLCEPRYPIHPKLHMLFHGYRFLEQWSLDHEWCESPLVDGCQVDESFVGVISRYSRRVSPKITVQRTYDLYLTSMRHHVQGDDQN</sequence>
<proteinExistence type="predicted"/>
<evidence type="ECO:0000256" key="1">
    <source>
        <dbReference type="SAM" id="MobiDB-lite"/>
    </source>
</evidence>
<reference evidence="3 4" key="2">
    <citation type="submission" date="2024-05" db="EMBL/GenBank/DDBJ databases">
        <authorList>
            <person name="Chen Y."/>
            <person name="Shah S."/>
            <person name="Dougan E. K."/>
            <person name="Thang M."/>
            <person name="Chan C."/>
        </authorList>
    </citation>
    <scope>NUCLEOTIDE SEQUENCE [LARGE SCALE GENOMIC DNA]</scope>
</reference>
<evidence type="ECO:0000313" key="3">
    <source>
        <dbReference type="EMBL" id="CAL4780653.1"/>
    </source>
</evidence>
<keyword evidence="4" id="KW-1185">Reference proteome</keyword>
<reference evidence="2" key="1">
    <citation type="submission" date="2022-10" db="EMBL/GenBank/DDBJ databases">
        <authorList>
            <person name="Chen Y."/>
            <person name="Dougan E. K."/>
            <person name="Chan C."/>
            <person name="Rhodes N."/>
            <person name="Thang M."/>
        </authorList>
    </citation>
    <scope>NUCLEOTIDE SEQUENCE</scope>
</reference>
<feature type="region of interest" description="Disordered" evidence="1">
    <location>
        <begin position="260"/>
        <end position="285"/>
    </location>
</feature>
<dbReference type="EMBL" id="CAMXCT020001819">
    <property type="protein sequence ID" value="CAL1146716.1"/>
    <property type="molecule type" value="Genomic_DNA"/>
</dbReference>
<evidence type="ECO:0000313" key="4">
    <source>
        <dbReference type="Proteomes" id="UP001152797"/>
    </source>
</evidence>
<protein>
    <submittedName>
        <fullName evidence="2">Uncharacterized protein</fullName>
    </submittedName>
</protein>
<name>A0A9P1CNC8_9DINO</name>